<evidence type="ECO:0000313" key="4">
    <source>
        <dbReference type="EMBL" id="KAL1504491.1"/>
    </source>
</evidence>
<dbReference type="HAMAP" id="MF_00573">
    <property type="entry name" value="Ribosomal_eL33"/>
    <property type="match status" value="1"/>
</dbReference>
<dbReference type="InterPro" id="IPR001780">
    <property type="entry name" value="Ribosomal_eL33"/>
</dbReference>
<evidence type="ECO:0000256" key="3">
    <source>
        <dbReference type="ARBA" id="ARBA00023274"/>
    </source>
</evidence>
<keyword evidence="2" id="KW-0689">Ribosomal protein</keyword>
<evidence type="ECO:0008006" key="6">
    <source>
        <dbReference type="Google" id="ProtNLM"/>
    </source>
</evidence>
<dbReference type="Proteomes" id="UP001515480">
    <property type="component" value="Unassembled WGS sequence"/>
</dbReference>
<comment type="caution">
    <text evidence="4">The sequence shown here is derived from an EMBL/GenBank/DDBJ whole genome shotgun (WGS) entry which is preliminary data.</text>
</comment>
<keyword evidence="5" id="KW-1185">Reference proteome</keyword>
<dbReference type="InterPro" id="IPR038661">
    <property type="entry name" value="Ribosomal_eL33_sf"/>
</dbReference>
<proteinExistence type="inferred from homology"/>
<evidence type="ECO:0000313" key="5">
    <source>
        <dbReference type="Proteomes" id="UP001515480"/>
    </source>
</evidence>
<evidence type="ECO:0000256" key="2">
    <source>
        <dbReference type="ARBA" id="ARBA00022980"/>
    </source>
</evidence>
<protein>
    <recommendedName>
        <fullName evidence="6">60S ribosomal protein L35a</fullName>
    </recommendedName>
</protein>
<dbReference type="InterPro" id="IPR009000">
    <property type="entry name" value="Transl_B-barrel_sf"/>
</dbReference>
<keyword evidence="3" id="KW-0687">Ribonucleoprotein</keyword>
<dbReference type="PANTHER" id="PTHR10902">
    <property type="entry name" value="60S RIBOSOMAL PROTEIN L35A"/>
    <property type="match status" value="1"/>
</dbReference>
<dbReference type="EMBL" id="JBGBPQ010000020">
    <property type="protein sequence ID" value="KAL1504491.1"/>
    <property type="molecule type" value="Genomic_DNA"/>
</dbReference>
<dbReference type="FunFam" id="2.40.10.190:FF:000001">
    <property type="entry name" value="60S ribosomal protein L35a"/>
    <property type="match status" value="1"/>
</dbReference>
<dbReference type="Gene3D" id="2.40.10.190">
    <property type="entry name" value="translation elongation factor selb, chain A, domain 4"/>
    <property type="match status" value="1"/>
</dbReference>
<dbReference type="GO" id="GO:0003735">
    <property type="term" value="F:structural constituent of ribosome"/>
    <property type="evidence" value="ECO:0007669"/>
    <property type="project" value="InterPro"/>
</dbReference>
<dbReference type="GO" id="GO:1990904">
    <property type="term" value="C:ribonucleoprotein complex"/>
    <property type="evidence" value="ECO:0007669"/>
    <property type="project" value="UniProtKB-KW"/>
</dbReference>
<dbReference type="GO" id="GO:0006412">
    <property type="term" value="P:translation"/>
    <property type="evidence" value="ECO:0007669"/>
    <property type="project" value="InterPro"/>
</dbReference>
<dbReference type="SUPFAM" id="SSF50447">
    <property type="entry name" value="Translation proteins"/>
    <property type="match status" value="1"/>
</dbReference>
<name>A0AB34ISS4_PRYPA</name>
<sequence>MVKKAGEPCKLYCKGRILGYKRSKVNQYENQSLIKIENVNQKSDTEFYLGKKVVYIYKAKKEVKGSKFRAIWGKVCRPHGNNGLVRCRFRKNLPPSSIAGPCRIMLYPSRV</sequence>
<accession>A0AB34ISS4</accession>
<dbReference type="GO" id="GO:0005840">
    <property type="term" value="C:ribosome"/>
    <property type="evidence" value="ECO:0007669"/>
    <property type="project" value="UniProtKB-KW"/>
</dbReference>
<dbReference type="Pfam" id="PF01247">
    <property type="entry name" value="Ribosomal_L35Ae"/>
    <property type="match status" value="1"/>
</dbReference>
<gene>
    <name evidence="4" type="ORF">AB1Y20_010896</name>
</gene>
<reference evidence="4 5" key="1">
    <citation type="journal article" date="2024" name="Science">
        <title>Giant polyketide synthase enzymes in the biosynthesis of giant marine polyether toxins.</title>
        <authorList>
            <person name="Fallon T.R."/>
            <person name="Shende V.V."/>
            <person name="Wierzbicki I.H."/>
            <person name="Pendleton A.L."/>
            <person name="Watervoot N.F."/>
            <person name="Auber R.P."/>
            <person name="Gonzalez D.J."/>
            <person name="Wisecaver J.H."/>
            <person name="Moore B.S."/>
        </authorList>
    </citation>
    <scope>NUCLEOTIDE SEQUENCE [LARGE SCALE GENOMIC DNA]</scope>
    <source>
        <strain evidence="4 5">12B1</strain>
    </source>
</reference>
<comment type="similarity">
    <text evidence="1">Belongs to the eukaryotic ribosomal protein eL33 family.</text>
</comment>
<organism evidence="4 5">
    <name type="scientific">Prymnesium parvum</name>
    <name type="common">Toxic golden alga</name>
    <dbReference type="NCBI Taxonomy" id="97485"/>
    <lineage>
        <taxon>Eukaryota</taxon>
        <taxon>Haptista</taxon>
        <taxon>Haptophyta</taxon>
        <taxon>Prymnesiophyceae</taxon>
        <taxon>Prymnesiales</taxon>
        <taxon>Prymnesiaceae</taxon>
        <taxon>Prymnesium</taxon>
    </lineage>
</organism>
<evidence type="ECO:0000256" key="1">
    <source>
        <dbReference type="ARBA" id="ARBA00009269"/>
    </source>
</evidence>
<dbReference type="AlphaFoldDB" id="A0AB34ISS4"/>